<dbReference type="Pfam" id="PF01027">
    <property type="entry name" value="Bax1-I"/>
    <property type="match status" value="1"/>
</dbReference>
<dbReference type="AlphaFoldDB" id="A0A0R1H1P4"/>
<feature type="transmembrane region" description="Helical" evidence="6">
    <location>
        <begin position="61"/>
        <end position="80"/>
    </location>
</feature>
<evidence type="ECO:0000256" key="1">
    <source>
        <dbReference type="ARBA" id="ARBA00004141"/>
    </source>
</evidence>
<evidence type="ECO:0000256" key="5">
    <source>
        <dbReference type="ARBA" id="ARBA00023136"/>
    </source>
</evidence>
<name>A0A0R1H1P4_9LACO</name>
<keyword evidence="4 6" id="KW-1133">Transmembrane helix</keyword>
<gene>
    <name evidence="7" type="ORF">FC62_GL001414</name>
</gene>
<feature type="transmembrane region" description="Helical" evidence="6">
    <location>
        <begin position="117"/>
        <end position="136"/>
    </location>
</feature>
<dbReference type="PANTHER" id="PTHR23291">
    <property type="entry name" value="BAX INHIBITOR-RELATED"/>
    <property type="match status" value="1"/>
</dbReference>
<evidence type="ECO:0000313" key="7">
    <source>
        <dbReference type="EMBL" id="KRK37298.1"/>
    </source>
</evidence>
<dbReference type="PANTHER" id="PTHR23291:SF50">
    <property type="entry name" value="PROTEIN LIFEGUARD 4"/>
    <property type="match status" value="1"/>
</dbReference>
<dbReference type="GO" id="GO:0016020">
    <property type="term" value="C:membrane"/>
    <property type="evidence" value="ECO:0007669"/>
    <property type="project" value="UniProtKB-SubCell"/>
</dbReference>
<reference evidence="7 8" key="1">
    <citation type="journal article" date="2015" name="Genome Announc.">
        <title>Expanding the biotechnology potential of lactobacilli through comparative genomics of 213 strains and associated genera.</title>
        <authorList>
            <person name="Sun Z."/>
            <person name="Harris H.M."/>
            <person name="McCann A."/>
            <person name="Guo C."/>
            <person name="Argimon S."/>
            <person name="Zhang W."/>
            <person name="Yang X."/>
            <person name="Jeffery I.B."/>
            <person name="Cooney J.C."/>
            <person name="Kagawa T.F."/>
            <person name="Liu W."/>
            <person name="Song Y."/>
            <person name="Salvetti E."/>
            <person name="Wrobel A."/>
            <person name="Rasinkangas P."/>
            <person name="Parkhill J."/>
            <person name="Rea M.C."/>
            <person name="O'Sullivan O."/>
            <person name="Ritari J."/>
            <person name="Douillard F.P."/>
            <person name="Paul Ross R."/>
            <person name="Yang R."/>
            <person name="Briner A.E."/>
            <person name="Felis G.E."/>
            <person name="de Vos W.M."/>
            <person name="Barrangou R."/>
            <person name="Klaenhammer T.R."/>
            <person name="Caufield P.W."/>
            <person name="Cui Y."/>
            <person name="Zhang H."/>
            <person name="O'Toole P.W."/>
        </authorList>
    </citation>
    <scope>NUCLEOTIDE SEQUENCE [LARGE SCALE GENOMIC DNA]</scope>
    <source>
        <strain evidence="7 8">DSM 20534</strain>
    </source>
</reference>
<evidence type="ECO:0000256" key="2">
    <source>
        <dbReference type="ARBA" id="ARBA00010350"/>
    </source>
</evidence>
<keyword evidence="3 6" id="KW-0812">Transmembrane</keyword>
<dbReference type="EMBL" id="AZCV01000006">
    <property type="protein sequence ID" value="KRK37298.1"/>
    <property type="molecule type" value="Genomic_DNA"/>
</dbReference>
<comment type="caution">
    <text evidence="7">The sequence shown here is derived from an EMBL/GenBank/DDBJ whole genome shotgun (WGS) entry which is preliminary data.</text>
</comment>
<feature type="transmembrane region" description="Helical" evidence="6">
    <location>
        <begin position="148"/>
        <end position="167"/>
    </location>
</feature>
<evidence type="ECO:0000313" key="8">
    <source>
        <dbReference type="Proteomes" id="UP000050909"/>
    </source>
</evidence>
<keyword evidence="8" id="KW-1185">Reference proteome</keyword>
<evidence type="ECO:0000256" key="6">
    <source>
        <dbReference type="RuleBase" id="RU004379"/>
    </source>
</evidence>
<feature type="transmembrane region" description="Helical" evidence="6">
    <location>
        <begin position="173"/>
        <end position="189"/>
    </location>
</feature>
<comment type="similarity">
    <text evidence="2 6">Belongs to the BI1 family.</text>
</comment>
<dbReference type="PATRIC" id="fig|1423722.3.peg.1439"/>
<dbReference type="RefSeq" id="WP_056947034.1">
    <property type="nucleotide sequence ID" value="NZ_AZCV01000006.1"/>
</dbReference>
<dbReference type="Proteomes" id="UP000050909">
    <property type="component" value="Unassembled WGS sequence"/>
</dbReference>
<feature type="transmembrane region" description="Helical" evidence="6">
    <location>
        <begin position="92"/>
        <end position="111"/>
    </location>
</feature>
<accession>A0A0R1H1P4</accession>
<dbReference type="InterPro" id="IPR006214">
    <property type="entry name" value="Bax_inhibitor_1-related"/>
</dbReference>
<sequence>MDEVQARQLEITKTKRSNLHKLISKTYQKVAAGIALTAVVSVGTTMLVGDQLAQISGNAFFMGWLLSFVLLIAAAVRVRTFVKHRENTKAQAAFYVIAAIFGLVLTLPFTYYTLDSIGAAFLISGAIFLGLARFGTTTNKDFVSWGRVLFVMLLGTVVMTFIGMFIGMGTGGIIMNILVMLLFSAYIVYDSNQLVRRNQNVAAADIEGISTLMAVDLYLDFINLFQRVLALVGDRR</sequence>
<dbReference type="CDD" id="cd10432">
    <property type="entry name" value="BI-1-like_bacterial"/>
    <property type="match status" value="1"/>
</dbReference>
<protein>
    <recommendedName>
        <fullName evidence="9">Integral membrane protein</fullName>
    </recommendedName>
</protein>
<evidence type="ECO:0000256" key="3">
    <source>
        <dbReference type="ARBA" id="ARBA00022692"/>
    </source>
</evidence>
<organism evidence="7 8">
    <name type="scientific">Amylolactobacillus amylotrophicus DSM 20534</name>
    <dbReference type="NCBI Taxonomy" id="1423722"/>
    <lineage>
        <taxon>Bacteria</taxon>
        <taxon>Bacillati</taxon>
        <taxon>Bacillota</taxon>
        <taxon>Bacilli</taxon>
        <taxon>Lactobacillales</taxon>
        <taxon>Lactobacillaceae</taxon>
        <taxon>Amylolactobacillus</taxon>
    </lineage>
</organism>
<keyword evidence="5 6" id="KW-0472">Membrane</keyword>
<feature type="transmembrane region" description="Helical" evidence="6">
    <location>
        <begin position="30"/>
        <end position="49"/>
    </location>
</feature>
<comment type="subcellular location">
    <subcellularLocation>
        <location evidence="1">Membrane</location>
        <topology evidence="1">Multi-pass membrane protein</topology>
    </subcellularLocation>
</comment>
<evidence type="ECO:0000256" key="4">
    <source>
        <dbReference type="ARBA" id="ARBA00022989"/>
    </source>
</evidence>
<proteinExistence type="inferred from homology"/>
<evidence type="ECO:0008006" key="9">
    <source>
        <dbReference type="Google" id="ProtNLM"/>
    </source>
</evidence>